<comment type="caution">
    <text evidence="7">The sequence shown here is derived from an EMBL/GenBank/DDBJ whole genome shotgun (WGS) entry which is preliminary data.</text>
</comment>
<evidence type="ECO:0000313" key="7">
    <source>
        <dbReference type="EMBL" id="ROL40841.1"/>
    </source>
</evidence>
<evidence type="ECO:0000259" key="6">
    <source>
        <dbReference type="PROSITE" id="PS51296"/>
    </source>
</evidence>
<keyword evidence="2" id="KW-0479">Metal-binding</keyword>
<name>A0A3N0Y412_ANAGA</name>
<dbReference type="AlphaFoldDB" id="A0A3N0Y412"/>
<dbReference type="GO" id="GO:0051537">
    <property type="term" value="F:2 iron, 2 sulfur cluster binding"/>
    <property type="evidence" value="ECO:0007669"/>
    <property type="project" value="UniProtKB-KW"/>
</dbReference>
<dbReference type="EMBL" id="RJVU01053127">
    <property type="protein sequence ID" value="ROL40841.1"/>
    <property type="molecule type" value="Genomic_DNA"/>
</dbReference>
<dbReference type="SUPFAM" id="SSF50022">
    <property type="entry name" value="ISP domain"/>
    <property type="match status" value="1"/>
</dbReference>
<dbReference type="InterPro" id="IPR017941">
    <property type="entry name" value="Rieske_2Fe-2S"/>
</dbReference>
<gene>
    <name evidence="7" type="ORF">DPX16_9835</name>
</gene>
<evidence type="ECO:0000256" key="5">
    <source>
        <dbReference type="SAM" id="MobiDB-lite"/>
    </source>
</evidence>
<keyword evidence="4" id="KW-0411">Iron-sulfur</keyword>
<dbReference type="InterPro" id="IPR054716">
    <property type="entry name" value="Sol_Rieske_ferrdox_dom"/>
</dbReference>
<organism evidence="7 8">
    <name type="scientific">Anabarilius grahami</name>
    <name type="common">Kanglang fish</name>
    <name type="synonym">Barilius grahami</name>
    <dbReference type="NCBI Taxonomy" id="495550"/>
    <lineage>
        <taxon>Eukaryota</taxon>
        <taxon>Metazoa</taxon>
        <taxon>Chordata</taxon>
        <taxon>Craniata</taxon>
        <taxon>Vertebrata</taxon>
        <taxon>Euteleostomi</taxon>
        <taxon>Actinopterygii</taxon>
        <taxon>Neopterygii</taxon>
        <taxon>Teleostei</taxon>
        <taxon>Ostariophysi</taxon>
        <taxon>Cypriniformes</taxon>
        <taxon>Xenocyprididae</taxon>
        <taxon>Xenocypridinae</taxon>
        <taxon>Xenocypridinae incertae sedis</taxon>
        <taxon>Anabarilius</taxon>
    </lineage>
</organism>
<dbReference type="InterPro" id="IPR036922">
    <property type="entry name" value="Rieske_2Fe-2S_sf"/>
</dbReference>
<proteinExistence type="predicted"/>
<dbReference type="PANTHER" id="PTHR21496:SF19">
    <property type="entry name" value="SI:CH211-212D10.2"/>
    <property type="match status" value="1"/>
</dbReference>
<feature type="domain" description="Rieske" evidence="6">
    <location>
        <begin position="63"/>
        <end position="163"/>
    </location>
</feature>
<sequence length="180" mass="19780">MKGPSHPGSPPPVGLSKTVNSVRHAWLLNEPLETPLRRQGAVQPPGSDNPVRSTTVEDESVSWRLIGPVSELSKKQCRLIYSSDGRDADVCLFYVSGEFLAMDARCAHSGGPLCDGDIEEADGVLQVFCPWHDYDFNLKTGKSSTGLQQQVYEVKLEDGNVYVKHTSELSLQPFGQVKEH</sequence>
<evidence type="ECO:0000256" key="3">
    <source>
        <dbReference type="ARBA" id="ARBA00023004"/>
    </source>
</evidence>
<evidence type="ECO:0000256" key="2">
    <source>
        <dbReference type="ARBA" id="ARBA00022723"/>
    </source>
</evidence>
<evidence type="ECO:0000256" key="4">
    <source>
        <dbReference type="ARBA" id="ARBA00023014"/>
    </source>
</evidence>
<keyword evidence="8" id="KW-1185">Reference proteome</keyword>
<protein>
    <submittedName>
        <fullName evidence="7">Rieske domain-containing protein</fullName>
    </submittedName>
</protein>
<feature type="region of interest" description="Disordered" evidence="5">
    <location>
        <begin position="34"/>
        <end position="56"/>
    </location>
</feature>
<dbReference type="PANTHER" id="PTHR21496">
    <property type="entry name" value="FERREDOXIN-RELATED"/>
    <property type="match status" value="1"/>
</dbReference>
<dbReference type="FunFam" id="2.102.10.10:FF:000032">
    <property type="entry name" value="Rieske_[2Fe-2S]_domain/Rieske-like_[2Fe-2S ]_domain_containing_protein_-_putative"/>
    <property type="match status" value="1"/>
</dbReference>
<dbReference type="Gene3D" id="2.102.10.10">
    <property type="entry name" value="Rieske [2Fe-2S] iron-sulphur domain"/>
    <property type="match status" value="1"/>
</dbReference>
<reference evidence="7 8" key="1">
    <citation type="submission" date="2018-10" db="EMBL/GenBank/DDBJ databases">
        <title>Genome assembly for a Yunnan-Guizhou Plateau 3E fish, Anabarilius grahami (Regan), and its evolutionary and genetic applications.</title>
        <authorList>
            <person name="Jiang W."/>
        </authorList>
    </citation>
    <scope>NUCLEOTIDE SEQUENCE [LARGE SCALE GENOMIC DNA]</scope>
    <source>
        <strain evidence="7">AG-KIZ</strain>
        <tissue evidence="7">Muscle</tissue>
    </source>
</reference>
<dbReference type="OrthoDB" id="426882at2759"/>
<evidence type="ECO:0000256" key="1">
    <source>
        <dbReference type="ARBA" id="ARBA00022714"/>
    </source>
</evidence>
<dbReference type="GO" id="GO:0046872">
    <property type="term" value="F:metal ion binding"/>
    <property type="evidence" value="ECO:0007669"/>
    <property type="project" value="UniProtKB-KW"/>
</dbReference>
<dbReference type="PROSITE" id="PS51296">
    <property type="entry name" value="RIESKE"/>
    <property type="match status" value="1"/>
</dbReference>
<accession>A0A3N0Y412</accession>
<dbReference type="Proteomes" id="UP000281406">
    <property type="component" value="Unassembled WGS sequence"/>
</dbReference>
<keyword evidence="1" id="KW-0001">2Fe-2S</keyword>
<evidence type="ECO:0000313" key="8">
    <source>
        <dbReference type="Proteomes" id="UP000281406"/>
    </source>
</evidence>
<dbReference type="Pfam" id="PF22543">
    <property type="entry name" value="Rieske_4"/>
    <property type="match status" value="1"/>
</dbReference>
<keyword evidence="3" id="KW-0408">Iron</keyword>